<dbReference type="InterPro" id="IPR008918">
    <property type="entry name" value="HhH2"/>
</dbReference>
<comment type="function">
    <text evidence="11">In addition to polymerase activity, this DNA polymerase exhibits 5'-3' exonuclease activity.</text>
</comment>
<dbReference type="GO" id="GO:0003887">
    <property type="term" value="F:DNA-directed DNA polymerase activity"/>
    <property type="evidence" value="ECO:0007669"/>
    <property type="project" value="UniProtKB-UniRule"/>
</dbReference>
<evidence type="ECO:0000256" key="1">
    <source>
        <dbReference type="ARBA" id="ARBA00007705"/>
    </source>
</evidence>
<dbReference type="InterPro" id="IPR002421">
    <property type="entry name" value="5-3_exonuclease"/>
</dbReference>
<evidence type="ECO:0000256" key="8">
    <source>
        <dbReference type="ARBA" id="ARBA00023204"/>
    </source>
</evidence>
<dbReference type="GO" id="GO:0008409">
    <property type="term" value="F:5'-3' exonuclease activity"/>
    <property type="evidence" value="ECO:0007669"/>
    <property type="project" value="UniProtKB-UniRule"/>
</dbReference>
<dbReference type="Proteomes" id="UP000177167">
    <property type="component" value="Unassembled WGS sequence"/>
</dbReference>
<keyword evidence="2 11" id="KW-0808">Transferase</keyword>
<dbReference type="SMART" id="SM00475">
    <property type="entry name" value="53EXOc"/>
    <property type="match status" value="1"/>
</dbReference>
<dbReference type="InterPro" id="IPR001098">
    <property type="entry name" value="DNA-dir_DNA_pol_A_palm_dom"/>
</dbReference>
<dbReference type="InterPro" id="IPR036279">
    <property type="entry name" value="5-3_exonuclease_C_sf"/>
</dbReference>
<gene>
    <name evidence="11" type="primary">polA</name>
    <name evidence="14" type="ORF">A3J46_04885</name>
</gene>
<evidence type="ECO:0000256" key="9">
    <source>
        <dbReference type="ARBA" id="ARBA00049244"/>
    </source>
</evidence>
<evidence type="ECO:0000256" key="11">
    <source>
        <dbReference type="RuleBase" id="RU004460"/>
    </source>
</evidence>
<evidence type="ECO:0000259" key="12">
    <source>
        <dbReference type="SMART" id="SM00475"/>
    </source>
</evidence>
<dbReference type="GO" id="GO:0003677">
    <property type="term" value="F:DNA binding"/>
    <property type="evidence" value="ECO:0007669"/>
    <property type="project" value="UniProtKB-UniRule"/>
</dbReference>
<evidence type="ECO:0000256" key="3">
    <source>
        <dbReference type="ARBA" id="ARBA00022695"/>
    </source>
</evidence>
<dbReference type="Gene3D" id="1.20.1060.10">
    <property type="entry name" value="Taq DNA Polymerase, Chain T, domain 4"/>
    <property type="match status" value="1"/>
</dbReference>
<dbReference type="CDD" id="cd09898">
    <property type="entry name" value="H3TH_53EXO"/>
    <property type="match status" value="1"/>
</dbReference>
<dbReference type="InterPro" id="IPR020046">
    <property type="entry name" value="5-3_exonucl_a-hlix_arch_N"/>
</dbReference>
<comment type="similarity">
    <text evidence="1 11">Belongs to the DNA polymerase type-A family.</text>
</comment>
<dbReference type="NCBIfam" id="TIGR00593">
    <property type="entry name" value="pola"/>
    <property type="match status" value="1"/>
</dbReference>
<evidence type="ECO:0000256" key="4">
    <source>
        <dbReference type="ARBA" id="ARBA00022705"/>
    </source>
</evidence>
<feature type="domain" description="5'-3' exonuclease" evidence="12">
    <location>
        <begin position="3"/>
        <end position="280"/>
    </location>
</feature>
<evidence type="ECO:0000313" key="14">
    <source>
        <dbReference type="EMBL" id="OGN09362.1"/>
    </source>
</evidence>
<dbReference type="InterPro" id="IPR012337">
    <property type="entry name" value="RNaseH-like_sf"/>
</dbReference>
<dbReference type="CDD" id="cd09859">
    <property type="entry name" value="PIN_53EXO"/>
    <property type="match status" value="1"/>
</dbReference>
<dbReference type="FunFam" id="1.10.150.20:FF:000003">
    <property type="entry name" value="DNA polymerase I"/>
    <property type="match status" value="1"/>
</dbReference>
<dbReference type="SUPFAM" id="SSF53098">
    <property type="entry name" value="Ribonuclease H-like"/>
    <property type="match status" value="1"/>
</dbReference>
<dbReference type="InterPro" id="IPR043502">
    <property type="entry name" value="DNA/RNA_pol_sf"/>
</dbReference>
<dbReference type="SMART" id="SM00482">
    <property type="entry name" value="POLAc"/>
    <property type="match status" value="1"/>
</dbReference>
<evidence type="ECO:0000256" key="6">
    <source>
        <dbReference type="ARBA" id="ARBA00022932"/>
    </source>
</evidence>
<evidence type="ECO:0000259" key="13">
    <source>
        <dbReference type="SMART" id="SM00482"/>
    </source>
</evidence>
<evidence type="ECO:0000256" key="5">
    <source>
        <dbReference type="ARBA" id="ARBA00022763"/>
    </source>
</evidence>
<dbReference type="SUPFAM" id="SSF88723">
    <property type="entry name" value="PIN domain-like"/>
    <property type="match status" value="1"/>
</dbReference>
<dbReference type="InterPro" id="IPR029060">
    <property type="entry name" value="PIN-like_dom_sf"/>
</dbReference>
<dbReference type="CDD" id="cd08637">
    <property type="entry name" value="DNA_pol_A_pol_I_C"/>
    <property type="match status" value="1"/>
</dbReference>
<dbReference type="EMBL" id="MGJP01000037">
    <property type="protein sequence ID" value="OGN09362.1"/>
    <property type="molecule type" value="Genomic_DNA"/>
</dbReference>
<sequence>MTKKLVLIDGHALVHRAFHALPPTLTSPKGIPTNAVFGFTSVLLKMIKDLKPDYIAATFDLAAPTFRHEEFAEYKIHREKAPDELHAQVPVIKEILMAFGVPVYEKPGFEADDLIGTLMEKVKNLPVGGSPVGEIQTIIMTGDLDTLQLVDGDKVVVFTLRKGITDTIIYNEHEVLKRYGLKPEQLNDFRGLKGDPSDNIPGVPGVGEKTASALIQTFGSLESLYERIFKKDKEKTKPPLSEKLVQKLLENKDMAFFSKKLSTIVRDVDLDFKLDKADWLKNLNQKEIGNLFKELGLYSLIKRLDEISIFSQGQMVLPETVKTETSAGVKKLKNKKDVTGAFSEVKEVGEFSFDLNNEFFDFCVKKRCFSAVWPMVIEDKDLFKTTEDIFEGDGIFKIGHDFKETVKFLLRYGIELNGSCFDTKLAAYLLSSDLKDYSLDRIYFDEFQKNISEDSTKKPIFIAKLKEKQSERLKKEKLEWLFENIEVPVAKVLAEMELRGVLIDAKAIAKLSKLITVEISRLEKEVHKLAGVEFNINSPKQLSKVLFDKLHIKGRIRKTGKGAISTAASELEKLAEEHPIAASILKYREVQKLKTTYIDPFPTLINKATGRLHTTLNQTGTTTGRLASQNPNLQNIPIRTELGQEFRKAFIASPGYKLVSFDYSQLELRIAAHISQDEKMIAAFKRGEDIHTRTAVEVFSVKPEAVDRNMRRDAKVMNFGILYGMGVLGFQRASGVSRERAREFIDKYLKEFSGIARYMNDMKMKARKDGYVSTIFGRRRWLPEIRSSMPQMISQAERMAINHPIQGSAADLVKLAMIKVFEHIHDPDVQDDTFLLLQVHDELLFEVKETLVKNIADKIKDIMENVHKFDVPLIVDVKYGDNWAEMMEIEGV</sequence>
<dbReference type="InterPro" id="IPR018320">
    <property type="entry name" value="DNA_polymerase_1"/>
</dbReference>
<keyword evidence="11" id="KW-0540">Nuclease</keyword>
<dbReference type="SUPFAM" id="SSF56672">
    <property type="entry name" value="DNA/RNA polymerases"/>
    <property type="match status" value="1"/>
</dbReference>
<dbReference type="CDD" id="cd06140">
    <property type="entry name" value="DNA_polA_I_Bacillus_like_exo"/>
    <property type="match status" value="1"/>
</dbReference>
<comment type="catalytic activity">
    <reaction evidence="9 11">
        <text>DNA(n) + a 2'-deoxyribonucleoside 5'-triphosphate = DNA(n+1) + diphosphate</text>
        <dbReference type="Rhea" id="RHEA:22508"/>
        <dbReference type="Rhea" id="RHEA-COMP:17339"/>
        <dbReference type="Rhea" id="RHEA-COMP:17340"/>
        <dbReference type="ChEBI" id="CHEBI:33019"/>
        <dbReference type="ChEBI" id="CHEBI:61560"/>
        <dbReference type="ChEBI" id="CHEBI:173112"/>
        <dbReference type="EC" id="2.7.7.7"/>
    </reaction>
</comment>
<keyword evidence="11" id="KW-0269">Exonuclease</keyword>
<name>A0A1F8F886_9BACT</name>
<evidence type="ECO:0000256" key="7">
    <source>
        <dbReference type="ARBA" id="ARBA00023125"/>
    </source>
</evidence>
<dbReference type="InterPro" id="IPR020045">
    <property type="entry name" value="DNA_polI_H3TH"/>
</dbReference>
<dbReference type="Pfam" id="PF00476">
    <property type="entry name" value="DNA_pol_A"/>
    <property type="match status" value="1"/>
</dbReference>
<dbReference type="SUPFAM" id="SSF47807">
    <property type="entry name" value="5' to 3' exonuclease, C-terminal subdomain"/>
    <property type="match status" value="1"/>
</dbReference>
<evidence type="ECO:0000313" key="15">
    <source>
        <dbReference type="Proteomes" id="UP000177167"/>
    </source>
</evidence>
<dbReference type="PRINTS" id="PR00868">
    <property type="entry name" value="DNAPOLI"/>
</dbReference>
<dbReference type="InterPro" id="IPR036397">
    <property type="entry name" value="RNaseH_sf"/>
</dbReference>
<keyword evidence="5 11" id="KW-0227">DNA damage</keyword>
<comment type="caution">
    <text evidence="14">The sequence shown here is derived from an EMBL/GenBank/DDBJ whole genome shotgun (WGS) entry which is preliminary data.</text>
</comment>
<dbReference type="Gene3D" id="1.10.150.20">
    <property type="entry name" value="5' to 3' exonuclease, C-terminal subdomain"/>
    <property type="match status" value="2"/>
</dbReference>
<dbReference type="EC" id="2.7.7.7" evidence="10 11"/>
<dbReference type="FunFam" id="1.20.1060.10:FF:000001">
    <property type="entry name" value="DNA polymerase I"/>
    <property type="match status" value="1"/>
</dbReference>
<dbReference type="NCBIfam" id="NF004397">
    <property type="entry name" value="PRK05755.1"/>
    <property type="match status" value="1"/>
</dbReference>
<keyword evidence="4 11" id="KW-0235">DNA replication</keyword>
<dbReference type="PANTHER" id="PTHR10133:SF27">
    <property type="entry name" value="DNA POLYMERASE NU"/>
    <property type="match status" value="1"/>
</dbReference>
<feature type="domain" description="DNA-directed DNA polymerase family A palm" evidence="13">
    <location>
        <begin position="643"/>
        <end position="851"/>
    </location>
</feature>
<proteinExistence type="inferred from homology"/>
<dbReference type="Gene3D" id="3.30.70.370">
    <property type="match status" value="1"/>
</dbReference>
<dbReference type="Gene3D" id="3.30.420.10">
    <property type="entry name" value="Ribonuclease H-like superfamily/Ribonuclease H"/>
    <property type="match status" value="1"/>
</dbReference>
<keyword evidence="8 11" id="KW-0234">DNA repair</keyword>
<keyword evidence="7 11" id="KW-0238">DNA-binding</keyword>
<dbReference type="AlphaFoldDB" id="A0A1F8F886"/>
<reference evidence="14 15" key="1">
    <citation type="journal article" date="2016" name="Nat. Commun.">
        <title>Thousands of microbial genomes shed light on interconnected biogeochemical processes in an aquifer system.</title>
        <authorList>
            <person name="Anantharaman K."/>
            <person name="Brown C.T."/>
            <person name="Hug L.A."/>
            <person name="Sharon I."/>
            <person name="Castelle C.J."/>
            <person name="Probst A.J."/>
            <person name="Thomas B.C."/>
            <person name="Singh A."/>
            <person name="Wilkins M.J."/>
            <person name="Karaoz U."/>
            <person name="Brodie E.L."/>
            <person name="Williams K.H."/>
            <person name="Hubbard S.S."/>
            <person name="Banfield J.F."/>
        </authorList>
    </citation>
    <scope>NUCLEOTIDE SEQUENCE [LARGE SCALE GENOMIC DNA]</scope>
</reference>
<accession>A0A1F8F886</accession>
<protein>
    <recommendedName>
        <fullName evidence="10 11">DNA polymerase I</fullName>
        <ecNumber evidence="10 11">2.7.7.7</ecNumber>
    </recommendedName>
</protein>
<keyword evidence="11" id="KW-0378">Hydrolase</keyword>
<keyword evidence="3 11" id="KW-0548">Nucleotidyltransferase</keyword>
<dbReference type="InterPro" id="IPR002298">
    <property type="entry name" value="DNA_polymerase_A"/>
</dbReference>
<dbReference type="GO" id="GO:0006261">
    <property type="term" value="P:DNA-templated DNA replication"/>
    <property type="evidence" value="ECO:0007669"/>
    <property type="project" value="UniProtKB-UniRule"/>
</dbReference>
<dbReference type="Pfam" id="PF01367">
    <property type="entry name" value="5_3_exonuc"/>
    <property type="match status" value="1"/>
</dbReference>
<dbReference type="FunFam" id="1.10.150.20:FF:000002">
    <property type="entry name" value="DNA polymerase I"/>
    <property type="match status" value="1"/>
</dbReference>
<dbReference type="GO" id="GO:0006302">
    <property type="term" value="P:double-strand break repair"/>
    <property type="evidence" value="ECO:0007669"/>
    <property type="project" value="TreeGrafter"/>
</dbReference>
<evidence type="ECO:0000256" key="10">
    <source>
        <dbReference type="NCBIfam" id="TIGR00593"/>
    </source>
</evidence>
<dbReference type="Pfam" id="PF02739">
    <property type="entry name" value="5_3_exonuc_N"/>
    <property type="match status" value="1"/>
</dbReference>
<keyword evidence="6 11" id="KW-0239">DNA-directed DNA polymerase</keyword>
<dbReference type="SMART" id="SM00279">
    <property type="entry name" value="HhH2"/>
    <property type="match status" value="1"/>
</dbReference>
<organism evidence="14 15">
    <name type="scientific">Candidatus Yanofskybacteria bacterium RIFCSPHIGHO2_02_FULL_41_11</name>
    <dbReference type="NCBI Taxonomy" id="1802675"/>
    <lineage>
        <taxon>Bacteria</taxon>
        <taxon>Candidatus Yanofskyibacteriota</taxon>
    </lineage>
</organism>
<dbReference type="PANTHER" id="PTHR10133">
    <property type="entry name" value="DNA POLYMERASE I"/>
    <property type="match status" value="1"/>
</dbReference>
<dbReference type="Gene3D" id="3.40.50.1010">
    <property type="entry name" value="5'-nuclease"/>
    <property type="match status" value="1"/>
</dbReference>
<evidence type="ECO:0000256" key="2">
    <source>
        <dbReference type="ARBA" id="ARBA00022679"/>
    </source>
</evidence>